<dbReference type="Pfam" id="PF17164">
    <property type="entry name" value="DUF5122"/>
    <property type="match status" value="3"/>
</dbReference>
<dbReference type="RefSeq" id="WP_100845246.1">
    <property type="nucleotide sequence ID" value="NZ_PHHE01000001.1"/>
</dbReference>
<keyword evidence="3" id="KW-1185">Reference proteome</keyword>
<dbReference type="Proteomes" id="UP000232455">
    <property type="component" value="Unassembled WGS sequence"/>
</dbReference>
<reference evidence="2 3" key="1">
    <citation type="submission" date="2017-11" db="EMBL/GenBank/DDBJ databases">
        <title>Genome sequencing of a diverse group of Pseudomonas species.</title>
        <authorList>
            <person name="Loper J."/>
        </authorList>
    </citation>
    <scope>NUCLEOTIDE SEQUENCE [LARGE SCALE GENOMIC DNA]</scope>
    <source>
        <strain evidence="2 3">LMG 25716</strain>
    </source>
</reference>
<gene>
    <name evidence="2" type="ORF">ATI02_0291</name>
</gene>
<protein>
    <submittedName>
        <fullName evidence="2">Delta-60 repeat protein</fullName>
    </submittedName>
</protein>
<feature type="region of interest" description="Disordered" evidence="1">
    <location>
        <begin position="136"/>
        <end position="164"/>
    </location>
</feature>
<comment type="caution">
    <text evidence="2">The sequence shown here is derived from an EMBL/GenBank/DDBJ whole genome shotgun (WGS) entry which is preliminary data.</text>
</comment>
<evidence type="ECO:0000313" key="3">
    <source>
        <dbReference type="Proteomes" id="UP000232455"/>
    </source>
</evidence>
<name>A0ABX4PSU2_9PSED</name>
<dbReference type="InterPro" id="IPR013431">
    <property type="entry name" value="Delta_60_rpt"/>
</dbReference>
<dbReference type="NCBIfam" id="TIGR02608">
    <property type="entry name" value="delta_60_rpt"/>
    <property type="match status" value="5"/>
</dbReference>
<dbReference type="Gene3D" id="2.80.10.50">
    <property type="match status" value="3"/>
</dbReference>
<organism evidence="2 3">
    <name type="scientific">Pseudomonas baetica</name>
    <dbReference type="NCBI Taxonomy" id="674054"/>
    <lineage>
        <taxon>Bacteria</taxon>
        <taxon>Pseudomonadati</taxon>
        <taxon>Pseudomonadota</taxon>
        <taxon>Gammaproteobacteria</taxon>
        <taxon>Pseudomonadales</taxon>
        <taxon>Pseudomonadaceae</taxon>
        <taxon>Pseudomonas</taxon>
    </lineage>
</organism>
<sequence>MDTLSPSARLAGTLDDSFGDKGVFHLNIPDVGSRTLLFGVTAQPPSTLERIYFTGDAKNDFPTSYILGRLLTEGRLDETFAVDGIATGSFGSHPFSTGLSIILLADGKLLLIGESGTTPILARFFSDGTLDRKFGSDGQVTLPGPQDVQTQAPEQSKRQNQDASYSVSASADGQILIVRTFTAVDSTPIPYAYLLNIDGTLDTTFNGKGYLQVVHPEHDPNAITISSGYIDEMGRIMVGGNLLLRSGRSMPFFAYYTPDGRPDPAFANGGFLVYSSPSTQYTTIRAIIRQPNNRLLAIGWAAAREQGLLISLEPDGKSNIQFHHGQPLLTQLDFQYTSWDRAVMQPDGKIVLLGSTRDPGANKEDVIVARLLSDAKYDLSFNGKGWASHATEAISLLGALTLQDDGKILVGGFQLKSLTQGVIFRFHG</sequence>
<proteinExistence type="predicted"/>
<dbReference type="EMBL" id="PHHE01000001">
    <property type="protein sequence ID" value="PKA67591.1"/>
    <property type="molecule type" value="Genomic_DNA"/>
</dbReference>
<evidence type="ECO:0000256" key="1">
    <source>
        <dbReference type="SAM" id="MobiDB-lite"/>
    </source>
</evidence>
<accession>A0ABX4PSU2</accession>
<evidence type="ECO:0000313" key="2">
    <source>
        <dbReference type="EMBL" id="PKA67591.1"/>
    </source>
</evidence>